<accession>A0A6G8R5K7</accession>
<proteinExistence type="predicted"/>
<dbReference type="Proteomes" id="UP000502617">
    <property type="component" value="Segment"/>
</dbReference>
<evidence type="ECO:0000313" key="1">
    <source>
        <dbReference type="EMBL" id="QIN96697.1"/>
    </source>
</evidence>
<reference evidence="1 2" key="1">
    <citation type="submission" date="2020-03" db="EMBL/GenBank/DDBJ databases">
        <title>The Isolation and Genome Sequence of a Novel Cyanophage S-N03 from the Huanghai Sea, China.</title>
        <authorList>
            <person name="Jiang T."/>
        </authorList>
    </citation>
    <scope>NUCLEOTIDE SEQUENCE [LARGE SCALE GENOMIC DNA]</scope>
</reference>
<organism evidence="1 2">
    <name type="scientific">Synechococcus phage S-N03</name>
    <dbReference type="NCBI Taxonomy" id="2718943"/>
    <lineage>
        <taxon>Viruses</taxon>
        <taxon>Duplodnaviria</taxon>
        <taxon>Heunggongvirae</taxon>
        <taxon>Uroviricota</taxon>
        <taxon>Caudoviricetes</taxon>
        <taxon>Pantevenvirales</taxon>
        <taxon>Kyanoviridae</taxon>
        <taxon>Huanghaivirus</taxon>
        <taxon>Huanghaivirus snothree</taxon>
    </lineage>
</organism>
<protein>
    <submittedName>
        <fullName evidence="1">Uncharacterized protein</fullName>
    </submittedName>
</protein>
<dbReference type="GeneID" id="77945231"/>
<keyword evidence="2" id="KW-1185">Reference proteome</keyword>
<dbReference type="RefSeq" id="YP_010669077.1">
    <property type="nucleotide sequence ID" value="NC_070959.1"/>
</dbReference>
<sequence length="63" mass="6976">MTETDDSAFLLTIEALRGAYDAGWQPCGTKLDGTGRLCFGLFLEATGERIWFDEPTLQATFVK</sequence>
<dbReference type="EMBL" id="MT162466">
    <property type="protein sequence ID" value="QIN96697.1"/>
    <property type="molecule type" value="Genomic_DNA"/>
</dbReference>
<name>A0A6G8R5K7_9CAUD</name>
<evidence type="ECO:0000313" key="2">
    <source>
        <dbReference type="Proteomes" id="UP000502617"/>
    </source>
</evidence>
<dbReference type="KEGG" id="vg:77945231"/>